<accession>A0A8H9KY65</accession>
<dbReference type="GO" id="GO:0009279">
    <property type="term" value="C:cell outer membrane"/>
    <property type="evidence" value="ECO:0007669"/>
    <property type="project" value="UniProtKB-SubCell"/>
</dbReference>
<evidence type="ECO:0000256" key="4">
    <source>
        <dbReference type="ARBA" id="ARBA00023136"/>
    </source>
</evidence>
<dbReference type="InterPro" id="IPR011990">
    <property type="entry name" value="TPR-like_helical_dom_sf"/>
</dbReference>
<name>A0A8H9KY65_9SPHI</name>
<evidence type="ECO:0000259" key="7">
    <source>
        <dbReference type="Pfam" id="PF14322"/>
    </source>
</evidence>
<dbReference type="Gene3D" id="1.25.40.390">
    <property type="match status" value="1"/>
</dbReference>
<keyword evidence="4" id="KW-0472">Membrane</keyword>
<dbReference type="CDD" id="cd08977">
    <property type="entry name" value="SusD"/>
    <property type="match status" value="1"/>
</dbReference>
<dbReference type="AlphaFoldDB" id="A0A8H9KY65"/>
<dbReference type="Pfam" id="PF14322">
    <property type="entry name" value="SusD-like_3"/>
    <property type="match status" value="1"/>
</dbReference>
<keyword evidence="9" id="KW-1185">Reference proteome</keyword>
<dbReference type="InterPro" id="IPR012944">
    <property type="entry name" value="SusD_RagB_dom"/>
</dbReference>
<comment type="subcellular location">
    <subcellularLocation>
        <location evidence="1">Cell outer membrane</location>
    </subcellularLocation>
</comment>
<proteinExistence type="inferred from homology"/>
<feature type="domain" description="RagB/SusD" evidence="6">
    <location>
        <begin position="315"/>
        <end position="466"/>
    </location>
</feature>
<reference evidence="8" key="1">
    <citation type="journal article" date="2014" name="Int. J. Syst. Evol. Microbiol.">
        <title>Complete genome sequence of Corynebacterium casei LMG S-19264T (=DSM 44701T), isolated from a smear-ripened cheese.</title>
        <authorList>
            <consortium name="US DOE Joint Genome Institute (JGI-PGF)"/>
            <person name="Walter F."/>
            <person name="Albersmeier A."/>
            <person name="Kalinowski J."/>
            <person name="Ruckert C."/>
        </authorList>
    </citation>
    <scope>NUCLEOTIDE SEQUENCE</scope>
    <source>
        <strain evidence="8">CGMCC 1.15966</strain>
    </source>
</reference>
<reference evidence="8" key="2">
    <citation type="submission" date="2020-09" db="EMBL/GenBank/DDBJ databases">
        <authorList>
            <person name="Sun Q."/>
            <person name="Zhou Y."/>
        </authorList>
    </citation>
    <scope>NUCLEOTIDE SEQUENCE</scope>
    <source>
        <strain evidence="8">CGMCC 1.15966</strain>
    </source>
</reference>
<comment type="similarity">
    <text evidence="2">Belongs to the SusD family.</text>
</comment>
<keyword evidence="3" id="KW-0732">Signal</keyword>
<sequence length="467" mass="53092">MPSCSDKLEVDLESAITANSMWKDESDAKAAIYGAYVRMRSTFSTAYIFWGEYRTGLWGKGLETSAGYSNAFSNQINSTHAQANWKDLYTTINDCNLILKYVPEIAFTSDEEKNNVLGQAHYIRAFCYYWIARIWGDAPIVLSGFESSTQEDLYPTRSPKLEVFSQVEKDLILAEELIPEGNNKAQIATKSAVQILKADYYLWIAKVNNAGQDALNKAKVAVDKVISSGKFSLLPNFANVFKTELNPEIIFCWRMVMDEATGGYPSDYLVPLQYVSASVIENPIKVGSHQQWVFLTNEYKEFLAVEPTDQRTKVSYETYFDVGKQSTFQWINKYSGTWENGTRIFDSDLVIYRYADALLLSAEIENALNNPTLALQNLNLIARRAYGIENKYVGLGKLQIDQAILLERKREFVAEGKLWWDFIRMGVVFTEVESLKSQKDKPNVLLWPVHDSSINTNPNIKQTEGYN</sequence>
<comment type="caution">
    <text evidence="8">The sequence shown here is derived from an EMBL/GenBank/DDBJ whole genome shotgun (WGS) entry which is preliminary data.</text>
</comment>
<organism evidence="8 9">
    <name type="scientific">Sphingobacterium cellulitidis</name>
    <dbReference type="NCBI Taxonomy" id="1768011"/>
    <lineage>
        <taxon>Bacteria</taxon>
        <taxon>Pseudomonadati</taxon>
        <taxon>Bacteroidota</taxon>
        <taxon>Sphingobacteriia</taxon>
        <taxon>Sphingobacteriales</taxon>
        <taxon>Sphingobacteriaceae</taxon>
        <taxon>Sphingobacterium</taxon>
    </lineage>
</organism>
<keyword evidence="5" id="KW-0998">Cell outer membrane</keyword>
<dbReference type="SUPFAM" id="SSF48452">
    <property type="entry name" value="TPR-like"/>
    <property type="match status" value="1"/>
</dbReference>
<dbReference type="InterPro" id="IPR033985">
    <property type="entry name" value="SusD-like_N"/>
</dbReference>
<evidence type="ECO:0000313" key="9">
    <source>
        <dbReference type="Proteomes" id="UP000614460"/>
    </source>
</evidence>
<evidence type="ECO:0000256" key="1">
    <source>
        <dbReference type="ARBA" id="ARBA00004442"/>
    </source>
</evidence>
<dbReference type="Pfam" id="PF07980">
    <property type="entry name" value="SusD_RagB"/>
    <property type="match status" value="1"/>
</dbReference>
<evidence type="ECO:0000313" key="8">
    <source>
        <dbReference type="EMBL" id="GGE24962.1"/>
    </source>
</evidence>
<protein>
    <submittedName>
        <fullName evidence="8">Membrane protein</fullName>
    </submittedName>
</protein>
<evidence type="ECO:0000256" key="3">
    <source>
        <dbReference type="ARBA" id="ARBA00022729"/>
    </source>
</evidence>
<feature type="domain" description="SusD-like N-terminal" evidence="7">
    <location>
        <begin position="69"/>
        <end position="194"/>
    </location>
</feature>
<gene>
    <name evidence="8" type="ORF">GCM10011516_23300</name>
</gene>
<dbReference type="Proteomes" id="UP000614460">
    <property type="component" value="Unassembled WGS sequence"/>
</dbReference>
<evidence type="ECO:0000256" key="2">
    <source>
        <dbReference type="ARBA" id="ARBA00006275"/>
    </source>
</evidence>
<dbReference type="EMBL" id="BMKM01000005">
    <property type="protein sequence ID" value="GGE24962.1"/>
    <property type="molecule type" value="Genomic_DNA"/>
</dbReference>
<evidence type="ECO:0000256" key="5">
    <source>
        <dbReference type="ARBA" id="ARBA00023237"/>
    </source>
</evidence>
<evidence type="ECO:0000259" key="6">
    <source>
        <dbReference type="Pfam" id="PF07980"/>
    </source>
</evidence>